<comment type="catalytic activity">
    <reaction evidence="8 9">
        <text>IMP + L-aspartate + GTP = N(6)-(1,2-dicarboxyethyl)-AMP + GDP + phosphate + 2 H(+)</text>
        <dbReference type="Rhea" id="RHEA:15753"/>
        <dbReference type="ChEBI" id="CHEBI:15378"/>
        <dbReference type="ChEBI" id="CHEBI:29991"/>
        <dbReference type="ChEBI" id="CHEBI:37565"/>
        <dbReference type="ChEBI" id="CHEBI:43474"/>
        <dbReference type="ChEBI" id="CHEBI:57567"/>
        <dbReference type="ChEBI" id="CHEBI:58053"/>
        <dbReference type="ChEBI" id="CHEBI:58189"/>
        <dbReference type="EC" id="6.3.4.4"/>
    </reaction>
</comment>
<dbReference type="SMART" id="SM00788">
    <property type="entry name" value="Adenylsucc_synt"/>
    <property type="match status" value="1"/>
</dbReference>
<dbReference type="InterPro" id="IPR042109">
    <property type="entry name" value="Adenylosuccinate_synth_dom1"/>
</dbReference>
<sequence>MNTAVVGLQWGDEGKGKVVDYLAKDYDINIRFQGGPNAGHTVWRDNKKFVFHQIPSGVINKNIIGFIGAGCVFDPAIFFEEFNEVKKFDPRIEDRIKISRFCHLILPYHILLDKIKEETTHGIGTTKKGIGVAYEDKYARIGIRLGDLYYLENLEKKLRVNISRKNLILMEIYHAEPLSDTEVIEKCLEYAERLKPFVTDDCEFIKKVTSEGKKILFEGAQGALLDVNFGTYPYVTSSHTITGGLFVGAGGVPLNLERVIGVSKAYTTRVGMGPFPTEDKGEFGENLRRYGNEYGATTGRPRRCGPFDASVVRYAARLTNAKELFLTKLDVLSNFDTLKIAVGYANAKEFDPFIADELKPVYEEIPGFKRDISGIKSFEDLPAEAKEYIKLIEHYTGLRVSYISVGADNEAVIKKS</sequence>
<proteinExistence type="inferred from homology"/>
<feature type="binding site" evidence="8">
    <location>
        <position position="39"/>
    </location>
    <ligand>
        <name>Mg(2+)</name>
        <dbReference type="ChEBI" id="CHEBI:18420"/>
    </ligand>
</feature>
<dbReference type="SUPFAM" id="SSF52540">
    <property type="entry name" value="P-loop containing nucleoside triphosphate hydrolases"/>
    <property type="match status" value="1"/>
</dbReference>
<dbReference type="GO" id="GO:0005737">
    <property type="term" value="C:cytoplasm"/>
    <property type="evidence" value="ECO:0007669"/>
    <property type="project" value="UniProtKB-SubCell"/>
</dbReference>
<dbReference type="InterPro" id="IPR042110">
    <property type="entry name" value="Adenylosuccinate_synth_dom2"/>
</dbReference>
<name>A0A7C6EKM4_UNCW3</name>
<feature type="active site" description="Proton acceptor" evidence="8">
    <location>
        <position position="12"/>
    </location>
</feature>
<comment type="pathway">
    <text evidence="8 9">Purine metabolism; AMP biosynthesis via de novo pathway; AMP from IMP: step 1/2.</text>
</comment>
<evidence type="ECO:0000256" key="9">
    <source>
        <dbReference type="RuleBase" id="RU000520"/>
    </source>
</evidence>
<dbReference type="Gene3D" id="3.90.170.10">
    <property type="entry name" value="Adenylosuccinate Synthetase, subunit A, domain 3"/>
    <property type="match status" value="1"/>
</dbReference>
<keyword evidence="2 8" id="KW-0436">Ligase</keyword>
<comment type="caution">
    <text evidence="10">The sequence shown here is derived from an EMBL/GenBank/DDBJ whole genome shotgun (WGS) entry which is preliminary data.</text>
</comment>
<evidence type="ECO:0000256" key="8">
    <source>
        <dbReference type="HAMAP-Rule" id="MF_00011"/>
    </source>
</evidence>
<dbReference type="GO" id="GO:0000287">
    <property type="term" value="F:magnesium ion binding"/>
    <property type="evidence" value="ECO:0007669"/>
    <property type="project" value="UniProtKB-UniRule"/>
</dbReference>
<dbReference type="Gene3D" id="1.10.300.10">
    <property type="entry name" value="Adenylosuccinate Synthetase, subunit A, domain 2"/>
    <property type="match status" value="1"/>
</dbReference>
<keyword evidence="5 8" id="KW-0658">Purine biosynthesis</keyword>
<dbReference type="UniPathway" id="UPA00075">
    <property type="reaction ID" value="UER00335"/>
</dbReference>
<feature type="binding site" description="in other chain" evidence="8">
    <location>
        <position position="300"/>
    </location>
    <ligand>
        <name>IMP</name>
        <dbReference type="ChEBI" id="CHEBI:58053"/>
        <note>ligand shared between dimeric partners</note>
    </ligand>
</feature>
<dbReference type="CDD" id="cd03108">
    <property type="entry name" value="AdSS"/>
    <property type="match status" value="1"/>
</dbReference>
<evidence type="ECO:0000256" key="6">
    <source>
        <dbReference type="ARBA" id="ARBA00022842"/>
    </source>
</evidence>
<dbReference type="HAMAP" id="MF_00011">
    <property type="entry name" value="Adenylosucc_synth"/>
    <property type="match status" value="1"/>
</dbReference>
<feature type="binding site" evidence="8">
    <location>
        <begin position="11"/>
        <end position="17"/>
    </location>
    <ligand>
        <name>GTP</name>
        <dbReference type="ChEBI" id="CHEBI:37565"/>
    </ligand>
</feature>
<evidence type="ECO:0000256" key="2">
    <source>
        <dbReference type="ARBA" id="ARBA00022598"/>
    </source>
</evidence>
<dbReference type="AlphaFoldDB" id="A0A7C6EKM4"/>
<comment type="cofactor">
    <cofactor evidence="8">
        <name>Mg(2+)</name>
        <dbReference type="ChEBI" id="CHEBI:18420"/>
    </cofactor>
    <text evidence="8">Binds 1 Mg(2+) ion per subunit.</text>
</comment>
<dbReference type="GO" id="GO:0044208">
    <property type="term" value="P:'de novo' AMP biosynthetic process"/>
    <property type="evidence" value="ECO:0007669"/>
    <property type="project" value="UniProtKB-UniRule"/>
</dbReference>
<feature type="binding site" evidence="8">
    <location>
        <position position="12"/>
    </location>
    <ligand>
        <name>Mg(2+)</name>
        <dbReference type="ChEBI" id="CHEBI:18420"/>
    </ligand>
</feature>
<keyword evidence="8" id="KW-0963">Cytoplasm</keyword>
<evidence type="ECO:0000256" key="7">
    <source>
        <dbReference type="ARBA" id="ARBA00023134"/>
    </source>
</evidence>
<dbReference type="GO" id="GO:0046040">
    <property type="term" value="P:IMP metabolic process"/>
    <property type="evidence" value="ECO:0007669"/>
    <property type="project" value="TreeGrafter"/>
</dbReference>
<dbReference type="InterPro" id="IPR027417">
    <property type="entry name" value="P-loop_NTPase"/>
</dbReference>
<dbReference type="PANTHER" id="PTHR11846:SF0">
    <property type="entry name" value="ADENYLOSUCCINATE SYNTHETASE"/>
    <property type="match status" value="1"/>
</dbReference>
<dbReference type="Pfam" id="PF00709">
    <property type="entry name" value="Adenylsucc_synt"/>
    <property type="match status" value="1"/>
</dbReference>
<dbReference type="EC" id="6.3.4.4" evidence="8 9"/>
<evidence type="ECO:0000256" key="1">
    <source>
        <dbReference type="ARBA" id="ARBA00011738"/>
    </source>
</evidence>
<comment type="function">
    <text evidence="8">Plays an important role in the de novo pathway of purine nucleotide biosynthesis. Catalyzes the first committed step in the biosynthesis of AMP from IMP.</text>
</comment>
<feature type="binding site" evidence="8">
    <location>
        <position position="140"/>
    </location>
    <ligand>
        <name>IMP</name>
        <dbReference type="ChEBI" id="CHEBI:58053"/>
        <note>ligand shared between dimeric partners</note>
    </ligand>
</feature>
<feature type="active site" description="Proton donor" evidence="8">
    <location>
        <position position="40"/>
    </location>
</feature>
<keyword evidence="7 8" id="KW-0342">GTP-binding</keyword>
<dbReference type="GO" id="GO:0004019">
    <property type="term" value="F:adenylosuccinate synthase activity"/>
    <property type="evidence" value="ECO:0007669"/>
    <property type="project" value="UniProtKB-UniRule"/>
</dbReference>
<dbReference type="InterPro" id="IPR001114">
    <property type="entry name" value="Adenylosuccinate_synthetase"/>
</dbReference>
<feature type="binding site" evidence="8">
    <location>
        <begin position="328"/>
        <end position="330"/>
    </location>
    <ligand>
        <name>GTP</name>
        <dbReference type="ChEBI" id="CHEBI:37565"/>
    </ligand>
</feature>
<comment type="subcellular location">
    <subcellularLocation>
        <location evidence="8">Cytoplasm</location>
    </subcellularLocation>
</comment>
<feature type="binding site" description="in other chain" evidence="8">
    <location>
        <position position="126"/>
    </location>
    <ligand>
        <name>IMP</name>
        <dbReference type="ChEBI" id="CHEBI:58053"/>
        <note>ligand shared between dimeric partners</note>
    </ligand>
</feature>
<feature type="binding site" evidence="8">
    <location>
        <begin position="39"/>
        <end position="41"/>
    </location>
    <ligand>
        <name>GTP</name>
        <dbReference type="ChEBI" id="CHEBI:37565"/>
    </ligand>
</feature>
<comment type="subunit">
    <text evidence="1 8">Homodimer.</text>
</comment>
<accession>A0A7C6EKM4</accession>
<evidence type="ECO:0000256" key="4">
    <source>
        <dbReference type="ARBA" id="ARBA00022741"/>
    </source>
</evidence>
<dbReference type="FunFam" id="1.10.300.10:FF:000001">
    <property type="entry name" value="Adenylosuccinate synthetase"/>
    <property type="match status" value="1"/>
</dbReference>
<feature type="binding site" evidence="8">
    <location>
        <position position="302"/>
    </location>
    <ligand>
        <name>GTP</name>
        <dbReference type="ChEBI" id="CHEBI:37565"/>
    </ligand>
</feature>
<dbReference type="InterPro" id="IPR018220">
    <property type="entry name" value="Adenylosuccin_syn_GTP-bd"/>
</dbReference>
<feature type="binding site" description="in other chain" evidence="8">
    <location>
        <position position="236"/>
    </location>
    <ligand>
        <name>IMP</name>
        <dbReference type="ChEBI" id="CHEBI:58053"/>
        <note>ligand shared between dimeric partners</note>
    </ligand>
</feature>
<feature type="binding site" evidence="8">
    <location>
        <begin position="296"/>
        <end position="302"/>
    </location>
    <ligand>
        <name>substrate</name>
    </ligand>
</feature>
<feature type="binding site" evidence="8">
    <location>
        <begin position="404"/>
        <end position="406"/>
    </location>
    <ligand>
        <name>GTP</name>
        <dbReference type="ChEBI" id="CHEBI:37565"/>
    </ligand>
</feature>
<comment type="similarity">
    <text evidence="8 9">Belongs to the adenylosuccinate synthetase family.</text>
</comment>
<dbReference type="EMBL" id="DTHJ01000149">
    <property type="protein sequence ID" value="HHS63406.1"/>
    <property type="molecule type" value="Genomic_DNA"/>
</dbReference>
<dbReference type="PANTHER" id="PTHR11846">
    <property type="entry name" value="ADENYLOSUCCINATE SYNTHETASE"/>
    <property type="match status" value="1"/>
</dbReference>
<dbReference type="PROSITE" id="PS01266">
    <property type="entry name" value="ADENYLOSUCCIN_SYN_1"/>
    <property type="match status" value="1"/>
</dbReference>
<dbReference type="FunFam" id="3.90.170.10:FF:000001">
    <property type="entry name" value="Adenylosuccinate synthetase"/>
    <property type="match status" value="1"/>
</dbReference>
<dbReference type="GO" id="GO:0005525">
    <property type="term" value="F:GTP binding"/>
    <property type="evidence" value="ECO:0007669"/>
    <property type="project" value="UniProtKB-UniRule"/>
</dbReference>
<dbReference type="Gene3D" id="3.40.440.10">
    <property type="entry name" value="Adenylosuccinate Synthetase, subunit A, domain 1"/>
    <property type="match status" value="1"/>
</dbReference>
<dbReference type="NCBIfam" id="TIGR00184">
    <property type="entry name" value="purA"/>
    <property type="match status" value="1"/>
</dbReference>
<keyword evidence="4 8" id="KW-0547">Nucleotide-binding</keyword>
<reference evidence="10" key="1">
    <citation type="journal article" date="2020" name="mSystems">
        <title>Genome- and Community-Level Interaction Insights into Carbon Utilization and Element Cycling Functions of Hydrothermarchaeota in Hydrothermal Sediment.</title>
        <authorList>
            <person name="Zhou Z."/>
            <person name="Liu Y."/>
            <person name="Xu W."/>
            <person name="Pan J."/>
            <person name="Luo Z.H."/>
            <person name="Li M."/>
        </authorList>
    </citation>
    <scope>NUCLEOTIDE SEQUENCE [LARGE SCALE GENOMIC DNA]</scope>
    <source>
        <strain evidence="10">SpSt-783</strain>
    </source>
</reference>
<feature type="binding site" description="in other chain" evidence="8">
    <location>
        <begin position="12"/>
        <end position="15"/>
    </location>
    <ligand>
        <name>IMP</name>
        <dbReference type="ChEBI" id="CHEBI:58053"/>
        <note>ligand shared between dimeric partners</note>
    </ligand>
</feature>
<dbReference type="InterPro" id="IPR042111">
    <property type="entry name" value="Adenylosuccinate_synth_dom3"/>
</dbReference>
<gene>
    <name evidence="8" type="primary">purA</name>
    <name evidence="10" type="ORF">ENV70_07360</name>
</gene>
<evidence type="ECO:0000313" key="10">
    <source>
        <dbReference type="EMBL" id="HHS63406.1"/>
    </source>
</evidence>
<dbReference type="NCBIfam" id="NF002223">
    <property type="entry name" value="PRK01117.1"/>
    <property type="match status" value="1"/>
</dbReference>
<feature type="binding site" description="in other chain" evidence="8">
    <location>
        <begin position="37"/>
        <end position="40"/>
    </location>
    <ligand>
        <name>IMP</name>
        <dbReference type="ChEBI" id="CHEBI:58053"/>
        <note>ligand shared between dimeric partners</note>
    </ligand>
</feature>
<evidence type="ECO:0000256" key="3">
    <source>
        <dbReference type="ARBA" id="ARBA00022723"/>
    </source>
</evidence>
<keyword evidence="6 8" id="KW-0460">Magnesium</keyword>
<organism evidence="10">
    <name type="scientific">candidate division WOR-3 bacterium</name>
    <dbReference type="NCBI Taxonomy" id="2052148"/>
    <lineage>
        <taxon>Bacteria</taxon>
        <taxon>Bacteria division WOR-3</taxon>
    </lineage>
</organism>
<keyword evidence="3 8" id="KW-0479">Metal-binding</keyword>
<protein>
    <recommendedName>
        <fullName evidence="8 9">Adenylosuccinate synthetase</fullName>
        <shortName evidence="8">AMPSase</shortName>
        <shortName evidence="8">AdSS</shortName>
        <ecNumber evidence="8 9">6.3.4.4</ecNumber>
    </recommendedName>
    <alternativeName>
        <fullName evidence="8">IMP--aspartate ligase</fullName>
    </alternativeName>
</protein>
<evidence type="ECO:0000256" key="5">
    <source>
        <dbReference type="ARBA" id="ARBA00022755"/>
    </source>
</evidence>
<feature type="binding site" description="in other chain" evidence="8">
    <location>
        <position position="221"/>
    </location>
    <ligand>
        <name>IMP</name>
        <dbReference type="ChEBI" id="CHEBI:58053"/>
        <note>ligand shared between dimeric partners</note>
    </ligand>
</feature>